<feature type="non-terminal residue" evidence="2">
    <location>
        <position position="1"/>
    </location>
</feature>
<feature type="non-terminal residue" evidence="2">
    <location>
        <position position="99"/>
    </location>
</feature>
<protein>
    <submittedName>
        <fullName evidence="2">Uncharacterized protein</fullName>
    </submittedName>
</protein>
<gene>
    <name evidence="2" type="ORF">L9F63_019108</name>
</gene>
<evidence type="ECO:0000256" key="1">
    <source>
        <dbReference type="SAM" id="Phobius"/>
    </source>
</evidence>
<comment type="caution">
    <text evidence="2">The sequence shown here is derived from an EMBL/GenBank/DDBJ whole genome shotgun (WGS) entry which is preliminary data.</text>
</comment>
<evidence type="ECO:0000313" key="2">
    <source>
        <dbReference type="EMBL" id="KAJ9587366.1"/>
    </source>
</evidence>
<keyword evidence="3" id="KW-1185">Reference proteome</keyword>
<keyword evidence="1" id="KW-0812">Transmembrane</keyword>
<dbReference type="Proteomes" id="UP001233999">
    <property type="component" value="Unassembled WGS sequence"/>
</dbReference>
<accession>A0AAD8EEQ7</accession>
<dbReference type="EMBL" id="JASPKZ010006444">
    <property type="protein sequence ID" value="KAJ9587366.1"/>
    <property type="molecule type" value="Genomic_DNA"/>
</dbReference>
<reference evidence="2" key="1">
    <citation type="journal article" date="2023" name="IScience">
        <title>Live-bearing cockroach genome reveals convergent evolutionary mechanisms linked to viviparity in insects and beyond.</title>
        <authorList>
            <person name="Fouks B."/>
            <person name="Harrison M.C."/>
            <person name="Mikhailova A.A."/>
            <person name="Marchal E."/>
            <person name="English S."/>
            <person name="Carruthers M."/>
            <person name="Jennings E.C."/>
            <person name="Chiamaka E.L."/>
            <person name="Frigard R.A."/>
            <person name="Pippel M."/>
            <person name="Attardo G.M."/>
            <person name="Benoit J.B."/>
            <person name="Bornberg-Bauer E."/>
            <person name="Tobe S.S."/>
        </authorList>
    </citation>
    <scope>NUCLEOTIDE SEQUENCE</scope>
    <source>
        <strain evidence="2">Stay&amp;Tobe</strain>
    </source>
</reference>
<proteinExistence type="predicted"/>
<sequence>FVQIYIIYLFLETFVFASIAFCTNSVSSFIFIINQKARCCFHVFIYIFFPLILHFCRFFAVIVDILKYVPLEILWQHDDCVIQRLKGLTKGLLHGGCCF</sequence>
<keyword evidence="1" id="KW-0472">Membrane</keyword>
<name>A0AAD8EEQ7_DIPPU</name>
<organism evidence="2 3">
    <name type="scientific">Diploptera punctata</name>
    <name type="common">Pacific beetle cockroach</name>
    <dbReference type="NCBI Taxonomy" id="6984"/>
    <lineage>
        <taxon>Eukaryota</taxon>
        <taxon>Metazoa</taxon>
        <taxon>Ecdysozoa</taxon>
        <taxon>Arthropoda</taxon>
        <taxon>Hexapoda</taxon>
        <taxon>Insecta</taxon>
        <taxon>Pterygota</taxon>
        <taxon>Neoptera</taxon>
        <taxon>Polyneoptera</taxon>
        <taxon>Dictyoptera</taxon>
        <taxon>Blattodea</taxon>
        <taxon>Blaberoidea</taxon>
        <taxon>Blaberidae</taxon>
        <taxon>Diplopterinae</taxon>
        <taxon>Diploptera</taxon>
    </lineage>
</organism>
<reference evidence="2" key="2">
    <citation type="submission" date="2023-05" db="EMBL/GenBank/DDBJ databases">
        <authorList>
            <person name="Fouks B."/>
        </authorList>
    </citation>
    <scope>NUCLEOTIDE SEQUENCE</scope>
    <source>
        <strain evidence="2">Stay&amp;Tobe</strain>
        <tissue evidence="2">Testes</tissue>
    </source>
</reference>
<feature type="transmembrane region" description="Helical" evidence="1">
    <location>
        <begin position="6"/>
        <end position="31"/>
    </location>
</feature>
<keyword evidence="1" id="KW-1133">Transmembrane helix</keyword>
<feature type="transmembrane region" description="Helical" evidence="1">
    <location>
        <begin position="43"/>
        <end position="66"/>
    </location>
</feature>
<dbReference type="AlphaFoldDB" id="A0AAD8EEQ7"/>
<evidence type="ECO:0000313" key="3">
    <source>
        <dbReference type="Proteomes" id="UP001233999"/>
    </source>
</evidence>